<dbReference type="InterPro" id="IPR029052">
    <property type="entry name" value="Metallo-depent_PP-like"/>
</dbReference>
<reference evidence="2 3" key="1">
    <citation type="submission" date="2016-10" db="EMBL/GenBank/DDBJ databases">
        <authorList>
            <person name="Varghese N."/>
            <person name="Submissions S."/>
        </authorList>
    </citation>
    <scope>NUCLEOTIDE SEQUENCE [LARGE SCALE GENOMIC DNA]</scope>
    <source>
        <strain evidence="2 3">DSM 20219</strain>
    </source>
</reference>
<comment type="caution">
    <text evidence="2">The sequence shown here is derived from an EMBL/GenBank/DDBJ whole genome shotgun (WGS) entry which is preliminary data.</text>
</comment>
<dbReference type="Pfam" id="PF00149">
    <property type="entry name" value="Metallophos"/>
    <property type="match status" value="1"/>
</dbReference>
<feature type="domain" description="Calcineurin-like phosphoesterase" evidence="1">
    <location>
        <begin position="3"/>
        <end position="85"/>
    </location>
</feature>
<evidence type="ECO:0000259" key="1">
    <source>
        <dbReference type="Pfam" id="PF00149"/>
    </source>
</evidence>
<dbReference type="Gene3D" id="3.60.21.10">
    <property type="match status" value="1"/>
</dbReference>
<sequence length="140" mass="15781">MNRTLFAGDLHAKGDLLPFISNMADREHADRIVLLGDICDDWHVSNTGMIRFMERFASWYRAESGRREIVPLLGNHDVPYYMRRGSASFARVRAQAPGFKPGAQRRVHRFAVRVPPPLGVGRNHGITIPILYANVVESAL</sequence>
<dbReference type="GO" id="GO:0016787">
    <property type="term" value="F:hydrolase activity"/>
    <property type="evidence" value="ECO:0007669"/>
    <property type="project" value="InterPro"/>
</dbReference>
<accession>A0AA45V6H1</accession>
<protein>
    <submittedName>
        <fullName evidence="2">Calcineurin-like phosphoesterase</fullName>
    </submittedName>
</protein>
<dbReference type="Proteomes" id="UP000182842">
    <property type="component" value="Unassembled WGS sequence"/>
</dbReference>
<dbReference type="AlphaFoldDB" id="A0AA45V6H1"/>
<name>A0AA45V6H1_BIFLN</name>
<evidence type="ECO:0000313" key="3">
    <source>
        <dbReference type="Proteomes" id="UP000182842"/>
    </source>
</evidence>
<proteinExistence type="predicted"/>
<dbReference type="EMBL" id="FNRW01000002">
    <property type="protein sequence ID" value="SEB39785.1"/>
    <property type="molecule type" value="Genomic_DNA"/>
</dbReference>
<dbReference type="InterPro" id="IPR004843">
    <property type="entry name" value="Calcineurin-like_PHP"/>
</dbReference>
<dbReference type="GeneID" id="69578138"/>
<evidence type="ECO:0000313" key="2">
    <source>
        <dbReference type="EMBL" id="SEB39785.1"/>
    </source>
</evidence>
<dbReference type="SUPFAM" id="SSF56300">
    <property type="entry name" value="Metallo-dependent phosphatases"/>
    <property type="match status" value="1"/>
</dbReference>
<gene>
    <name evidence="2" type="ORF">SAMN04489748_0920</name>
</gene>
<dbReference type="CDD" id="cd00838">
    <property type="entry name" value="MPP_superfamily"/>
    <property type="match status" value="1"/>
</dbReference>
<dbReference type="RefSeq" id="WP_013582622.1">
    <property type="nucleotide sequence ID" value="NZ_FNRW01000002.1"/>
</dbReference>
<organism evidence="2 3">
    <name type="scientific">Bifidobacterium longum</name>
    <dbReference type="NCBI Taxonomy" id="216816"/>
    <lineage>
        <taxon>Bacteria</taxon>
        <taxon>Bacillati</taxon>
        <taxon>Actinomycetota</taxon>
        <taxon>Actinomycetes</taxon>
        <taxon>Bifidobacteriales</taxon>
        <taxon>Bifidobacteriaceae</taxon>
        <taxon>Bifidobacterium</taxon>
    </lineage>
</organism>